<organism evidence="2 3">
    <name type="scientific">Paramarasmius palmivorus</name>
    <dbReference type="NCBI Taxonomy" id="297713"/>
    <lineage>
        <taxon>Eukaryota</taxon>
        <taxon>Fungi</taxon>
        <taxon>Dikarya</taxon>
        <taxon>Basidiomycota</taxon>
        <taxon>Agaricomycotina</taxon>
        <taxon>Agaricomycetes</taxon>
        <taxon>Agaricomycetidae</taxon>
        <taxon>Agaricales</taxon>
        <taxon>Marasmiineae</taxon>
        <taxon>Marasmiaceae</taxon>
        <taxon>Paramarasmius</taxon>
    </lineage>
</organism>
<feature type="compositionally biased region" description="Basic and acidic residues" evidence="1">
    <location>
        <begin position="78"/>
        <end position="88"/>
    </location>
</feature>
<keyword evidence="3" id="KW-1185">Reference proteome</keyword>
<dbReference type="AlphaFoldDB" id="A0AAW0E7P8"/>
<accession>A0AAW0E7P8</accession>
<evidence type="ECO:0000256" key="1">
    <source>
        <dbReference type="SAM" id="MobiDB-lite"/>
    </source>
</evidence>
<feature type="region of interest" description="Disordered" evidence="1">
    <location>
        <begin position="1"/>
        <end position="23"/>
    </location>
</feature>
<feature type="compositionally biased region" description="Basic and acidic residues" evidence="1">
    <location>
        <begin position="51"/>
        <end position="66"/>
    </location>
</feature>
<dbReference type="EMBL" id="JAYKXP010000003">
    <property type="protein sequence ID" value="KAK7060280.1"/>
    <property type="molecule type" value="Genomic_DNA"/>
</dbReference>
<reference evidence="2 3" key="1">
    <citation type="submission" date="2024-01" db="EMBL/GenBank/DDBJ databases">
        <title>A draft genome for a cacao thread blight-causing isolate of Paramarasmius palmivorus.</title>
        <authorList>
            <person name="Baruah I.K."/>
            <person name="Bukari Y."/>
            <person name="Amoako-Attah I."/>
            <person name="Meinhardt L.W."/>
            <person name="Bailey B.A."/>
            <person name="Cohen S.P."/>
        </authorList>
    </citation>
    <scope>NUCLEOTIDE SEQUENCE [LARGE SCALE GENOMIC DNA]</scope>
    <source>
        <strain evidence="2 3">GH-12</strain>
    </source>
</reference>
<evidence type="ECO:0000313" key="2">
    <source>
        <dbReference type="EMBL" id="KAK7060280.1"/>
    </source>
</evidence>
<protein>
    <recommendedName>
        <fullName evidence="4">Centrosome and spindle pole associated protein 1</fullName>
    </recommendedName>
</protein>
<feature type="region of interest" description="Disordered" evidence="1">
    <location>
        <begin position="43"/>
        <end position="145"/>
    </location>
</feature>
<evidence type="ECO:0000313" key="3">
    <source>
        <dbReference type="Proteomes" id="UP001383192"/>
    </source>
</evidence>
<comment type="caution">
    <text evidence="2">The sequence shown here is derived from an EMBL/GenBank/DDBJ whole genome shotgun (WGS) entry which is preliminary data.</text>
</comment>
<feature type="compositionally biased region" description="Polar residues" evidence="1">
    <location>
        <begin position="91"/>
        <end position="100"/>
    </location>
</feature>
<proteinExistence type="predicted"/>
<name>A0AAW0E7P8_9AGAR</name>
<sequence length="145" mass="16954">MPKAANVAHPTRRRRLLDDSVKDMTEEEKRRFYALEEQKLALVVPRPPLSKAERSQQSRERRREVQGVKSQRSRKPKRDAFVMHDFGHIKNTAQSDTQSEPVKVEFDEPNTDLSRLQHDLTRYRYAYVPNQHESTPPSPSESSTQ</sequence>
<gene>
    <name evidence="2" type="ORF">VNI00_001045</name>
</gene>
<dbReference type="Proteomes" id="UP001383192">
    <property type="component" value="Unassembled WGS sequence"/>
</dbReference>
<evidence type="ECO:0008006" key="4">
    <source>
        <dbReference type="Google" id="ProtNLM"/>
    </source>
</evidence>